<proteinExistence type="predicted"/>
<dbReference type="PROSITE" id="PS50075">
    <property type="entry name" value="CARRIER"/>
    <property type="match status" value="2"/>
</dbReference>
<dbReference type="InterPro" id="IPR023213">
    <property type="entry name" value="CAT-like_dom_sf"/>
</dbReference>
<dbReference type="Pfam" id="PF00668">
    <property type="entry name" value="Condensation"/>
    <property type="match status" value="2"/>
</dbReference>
<dbReference type="InterPro" id="IPR010071">
    <property type="entry name" value="AA_adenyl_dom"/>
</dbReference>
<name>A0A1M7YPB7_9VIBR</name>
<dbReference type="InterPro" id="IPR045851">
    <property type="entry name" value="AMP-bd_C_sf"/>
</dbReference>
<feature type="domain" description="Carrier" evidence="4">
    <location>
        <begin position="1932"/>
        <end position="2006"/>
    </location>
</feature>
<dbReference type="GO" id="GO:0005737">
    <property type="term" value="C:cytoplasm"/>
    <property type="evidence" value="ECO:0007669"/>
    <property type="project" value="TreeGrafter"/>
</dbReference>
<comment type="cofactor">
    <cofactor evidence="1">
        <name>pantetheine 4'-phosphate</name>
        <dbReference type="ChEBI" id="CHEBI:47942"/>
    </cofactor>
</comment>
<sequence length="2465" mass="275519">MSRHAYFEQFEDQVSRHPEHIALNTGTQNFTYRQLNRWSNTIARQLTAPQLSFHSGILIDSEAAYVAAMLGCGKAGKCFVPLDTRLPEDRLKYLLEKAQINTVLYAGDKAVLPANYPGLFTLDANYDDTKCQQPEFDKNPGIAVKGADPCYIMFTSGSTGLPKAVTGQHKGLAHFLKWERETFAFGPEDVCSWLAPITFDVSLRDILLPLTSGGTVAVPTEEIRRQVHRLLDWFGQAGVTHVHCVPSVFRLMTEALRQQDIPATHHQKLPALKRILLAGEPLYYEDVSAWREAGGAHISLVNLYGPTETTLAKVFHVIDQNEKGEGMVAIGQPLPQTNVLIISGQQLCGPGSIGEIYIRTPYRSLGYLQDEAATRAVFVQNPLQHELPDILYKTGDLGRYLDNDEIMCLGRLDNQVKVNGVRIELGEVEAACRSIDGLNQVAVKAIEKDHQKTLCCYYNCKENLPETMTAAEIRQALSARLGEALIPAHFVHLPQFPTLINGKINRKALPEPEAMLYASQDIVAPQTPAEEKLSQIWSEILGLRNVCVATEFFDLGGDSFKMMRVLSAIYKAFGQEISIKQWLADSRIQAIAALLSQQEQQAYVTIPPAPEQEAYPATAAQERLWTLHKMYPGIHVYNLPEEYLVEGTIDISALNQACQRLIDRHESLRTVFFEKEGKVWQRVQPQMAFQVEHHPYDQLSDTVIQQLSDENQHLSFDLQQGPLIRVAVCSCLQSGQQLFLFNIHHIICDGWSLTNFIKELADEYQACRHQQPATNEPLRLQFKDYVVWQQHQMQATSGQESRAWWLNHLAAPLPVLELPRDYPRPAMRTFSGKTERVSLSPLLSDGLNRLAKQHKVSLFTLLMLAVRTLMYRYSGQKDVVIGSPVAGRLHPELNEQIGYYVNTLALRQTLDPQAPVTKAIEETANCINEALAHQQYPYEALIEDLDISGDISRSSVFDVMLVMQNFEVAAPRLGDTALIPVEKSSQWDISRCDLLFHIQEDEQGLLLDINYNSDIFSPGRIQRYGAHFAQVIEGMIQYSGQDKDTGQALSNLNILPADELRQLRQWSTGPVISRTPHSIPSLLTEVSQQFPSAIALSDGSQKITYQQLVTTAQYQAQGLLAGGCQPGDVVAVAYNRHTSSIVAMLGTLMAGCVYMPLDMALPQERICYQLNHSGCCKVICTEASFCALLPAEIGCFSPDELSRDINHSITSDAVTSSIPLPAIDPEAPAYIIYTSGSTGTPKGVQLAHHGFVNMSLAQIEAFQVTPESRVLQFASLSFDASLANIFMALFSGARLVLIDQQTIEQPQRFLQYLRDQQISTVTLPPVYLKALNQPDLSGLQTLITAGEAADAKDMLHYSQSLDVFNAYGPTEISVCASIEAVSAQQINQESVVSIGQPVANTELWIVTDDLCLAPVGVPGEIWIAGEGLALCYLNDARATSLAFVDVPTSLQPFTGQTRMYKTGDLAYRDREGRLIYTGRNDHQVKINAFRIDTSEVESHLLAHHDIAAAHVAGYQAGESTKLAAWVIPEQQPELWPSVAEFYVYDDVLYGAMANDEARNAVYLSAFRRYLKDKIVLEIGPGSEAILSRLALQAGAKKVYAIELLEDTYRKATEKVRSLGLEDKIEIIHADIRQAVLPETADWCISEIIGGIGGSEGSAKLINSCRHLLKDPSHMLPVRTLTSLAAVSLDHDALYAGFSSIAAHYIGQIFEANGQPFDLRLCIKNLPQQAVISDYGVFEDLDYTRPVEPEAMHETRLSITRPALLSGLVCWLQLYVDQDNYLDSLFADKSWLPVYIPLFDGQTKTVQPGDVLILQIERRLCDNGLNPDFYITGELRQESGETTAICCHSLHQSHHFRDSEFYRQVFPQHPDGLIAQKPELKAGNIREYLTDRLPHYAVPHLINLVDAFPLTVNGKVDQSKLPLPEVTVSEQVPLSTAIEQDIARVWQQVLSISQVSAEDNFFALGGDSISAIRVVAGLSDINISLDTRDIFLNPTIPQLALVAEKHKCAAIDQGKISGEFPLSPVQRWAFSTFGDKAFWFNQNCMLHATGRMNEGRITQAFMHLLEHHDLLRAQIHAQDSGYVYRISEEVTFRLEIASQPELTSVHEMALQQFNTWQSGFNTDQPLFRVILIRLKDHDVLLMLASHLLIDTVSWRIILEDLNVLLADPQAQLPPKTESYGQWSQHLTQLKSDPAILHHLHHAHWKSLAEEGDSVTNMNAGRTVRTSRNQTFCIDNQLVESLTEQLTQTPYQIEHVYLTALGRALQVLTGRQEHLITMEGHGRNRLPADKARLNISRTVGWFTCFYPFCLKSQPEDEATLQQVTAEAGEITEPGLAYMLSRWGNNDAQYQFSPQVSFNYLGDFSEHQSPESGEFRLDLDVPGLAQHPDMLCEHELDWLMLREAGGLMVTVSCDQQQYNEIQIQHMIGQFKDSLIQLTDYLARYHKARSETGAFDIDMTNEELDSIFD</sequence>
<evidence type="ECO:0000256" key="2">
    <source>
        <dbReference type="ARBA" id="ARBA00022450"/>
    </source>
</evidence>
<dbReference type="SUPFAM" id="SSF53335">
    <property type="entry name" value="S-adenosyl-L-methionine-dependent methyltransferases"/>
    <property type="match status" value="1"/>
</dbReference>
<dbReference type="RefSeq" id="WP_073579370.1">
    <property type="nucleotide sequence ID" value="NZ_AP024898.1"/>
</dbReference>
<keyword evidence="6" id="KW-1185">Reference proteome</keyword>
<dbReference type="EC" id="2.3.1.-" evidence="5"/>
<dbReference type="PROSITE" id="PS00455">
    <property type="entry name" value="AMP_BINDING"/>
    <property type="match status" value="2"/>
</dbReference>
<accession>A0A1M7YPB7</accession>
<dbReference type="Gene3D" id="3.40.50.150">
    <property type="entry name" value="Vaccinia Virus protein VP39"/>
    <property type="match status" value="1"/>
</dbReference>
<protein>
    <submittedName>
        <fullName evidence="5">Plipastatin synthase subunit B</fullName>
        <ecNumber evidence="5">2.3.1.-</ecNumber>
    </submittedName>
</protein>
<dbReference type="GO" id="GO:0044550">
    <property type="term" value="P:secondary metabolite biosynthetic process"/>
    <property type="evidence" value="ECO:0007669"/>
    <property type="project" value="TreeGrafter"/>
</dbReference>
<dbReference type="PANTHER" id="PTHR45527:SF1">
    <property type="entry name" value="FATTY ACID SYNTHASE"/>
    <property type="match status" value="1"/>
</dbReference>
<dbReference type="Pfam" id="PF05185">
    <property type="entry name" value="PRMT5"/>
    <property type="match status" value="1"/>
</dbReference>
<dbReference type="InterPro" id="IPR035075">
    <property type="entry name" value="PRMT5"/>
</dbReference>
<evidence type="ECO:0000313" key="6">
    <source>
        <dbReference type="Proteomes" id="UP000184600"/>
    </source>
</evidence>
<evidence type="ECO:0000256" key="3">
    <source>
        <dbReference type="ARBA" id="ARBA00022553"/>
    </source>
</evidence>
<organism evidence="5 6">
    <name type="scientific">Vibrio quintilis</name>
    <dbReference type="NCBI Taxonomy" id="1117707"/>
    <lineage>
        <taxon>Bacteria</taxon>
        <taxon>Pseudomonadati</taxon>
        <taxon>Pseudomonadota</taxon>
        <taxon>Gammaproteobacteria</taxon>
        <taxon>Vibrionales</taxon>
        <taxon>Vibrionaceae</taxon>
        <taxon>Vibrio</taxon>
    </lineage>
</organism>
<dbReference type="Gene3D" id="3.30.559.10">
    <property type="entry name" value="Chloramphenicol acetyltransferase-like domain"/>
    <property type="match status" value="2"/>
</dbReference>
<keyword evidence="3" id="KW-0597">Phosphoprotein</keyword>
<dbReference type="STRING" id="1117707.VQ7734_00173"/>
<dbReference type="SUPFAM" id="SSF52777">
    <property type="entry name" value="CoA-dependent acyltransferases"/>
    <property type="match status" value="4"/>
</dbReference>
<keyword evidence="2" id="KW-0596">Phosphopantetheine</keyword>
<dbReference type="OrthoDB" id="9757559at2"/>
<dbReference type="Gene3D" id="3.30.559.30">
    <property type="entry name" value="Nonribosomal peptide synthetase, condensation domain"/>
    <property type="match status" value="2"/>
</dbReference>
<dbReference type="CDD" id="cd19531">
    <property type="entry name" value="LCL_NRPS-like"/>
    <property type="match status" value="1"/>
</dbReference>
<dbReference type="GO" id="GO:0043041">
    <property type="term" value="P:amino acid activation for nonribosomal peptide biosynthetic process"/>
    <property type="evidence" value="ECO:0007669"/>
    <property type="project" value="TreeGrafter"/>
</dbReference>
<dbReference type="EMBL" id="FRFG01000003">
    <property type="protein sequence ID" value="SHO54459.1"/>
    <property type="molecule type" value="Genomic_DNA"/>
</dbReference>
<dbReference type="SUPFAM" id="SSF47336">
    <property type="entry name" value="ACP-like"/>
    <property type="match status" value="2"/>
</dbReference>
<dbReference type="InterPro" id="IPR036736">
    <property type="entry name" value="ACP-like_sf"/>
</dbReference>
<dbReference type="SUPFAM" id="SSF56801">
    <property type="entry name" value="Acetyl-CoA synthetase-like"/>
    <property type="match status" value="2"/>
</dbReference>
<keyword evidence="5" id="KW-0012">Acyltransferase</keyword>
<dbReference type="Pfam" id="PF00501">
    <property type="entry name" value="AMP-binding"/>
    <property type="match status" value="2"/>
</dbReference>
<dbReference type="InterPro" id="IPR006162">
    <property type="entry name" value="Ppantetheine_attach_site"/>
</dbReference>
<evidence type="ECO:0000256" key="1">
    <source>
        <dbReference type="ARBA" id="ARBA00001957"/>
    </source>
</evidence>
<dbReference type="GO" id="GO:0016746">
    <property type="term" value="F:acyltransferase activity"/>
    <property type="evidence" value="ECO:0007669"/>
    <property type="project" value="UniProtKB-KW"/>
</dbReference>
<dbReference type="FunFam" id="1.10.1200.10:FF:000005">
    <property type="entry name" value="Nonribosomal peptide synthetase 1"/>
    <property type="match status" value="1"/>
</dbReference>
<evidence type="ECO:0000259" key="4">
    <source>
        <dbReference type="PROSITE" id="PS50075"/>
    </source>
</evidence>
<dbReference type="CDD" id="cd05930">
    <property type="entry name" value="A_NRPS"/>
    <property type="match status" value="2"/>
</dbReference>
<dbReference type="PANTHER" id="PTHR45527">
    <property type="entry name" value="NONRIBOSOMAL PEPTIDE SYNTHETASE"/>
    <property type="match status" value="1"/>
</dbReference>
<keyword evidence="5" id="KW-0808">Transferase</keyword>
<dbReference type="InterPro" id="IPR020845">
    <property type="entry name" value="AMP-binding_CS"/>
</dbReference>
<dbReference type="Gene3D" id="3.30.300.30">
    <property type="match status" value="2"/>
</dbReference>
<dbReference type="Pfam" id="PF00550">
    <property type="entry name" value="PP-binding"/>
    <property type="match status" value="2"/>
</dbReference>
<dbReference type="Gene3D" id="1.10.1200.10">
    <property type="entry name" value="ACP-like"/>
    <property type="match status" value="2"/>
</dbReference>
<dbReference type="InterPro" id="IPR042099">
    <property type="entry name" value="ANL_N_sf"/>
</dbReference>
<dbReference type="InterPro" id="IPR001242">
    <property type="entry name" value="Condensation_dom"/>
</dbReference>
<evidence type="ECO:0000313" key="5">
    <source>
        <dbReference type="EMBL" id="SHO54459.1"/>
    </source>
</evidence>
<dbReference type="InterPro" id="IPR009081">
    <property type="entry name" value="PP-bd_ACP"/>
</dbReference>
<gene>
    <name evidence="5" type="primary">ppsB</name>
    <name evidence="5" type="ORF">VQ7734_00173</name>
</gene>
<dbReference type="InterPro" id="IPR029063">
    <property type="entry name" value="SAM-dependent_MTases_sf"/>
</dbReference>
<dbReference type="GO" id="GO:0031177">
    <property type="term" value="F:phosphopantetheine binding"/>
    <property type="evidence" value="ECO:0007669"/>
    <property type="project" value="TreeGrafter"/>
</dbReference>
<dbReference type="CDD" id="cd02440">
    <property type="entry name" value="AdoMet_MTases"/>
    <property type="match status" value="1"/>
</dbReference>
<dbReference type="PROSITE" id="PS00012">
    <property type="entry name" value="PHOSPHOPANTETHEINE"/>
    <property type="match status" value="1"/>
</dbReference>
<dbReference type="NCBIfam" id="TIGR01733">
    <property type="entry name" value="AA-adenyl-dom"/>
    <property type="match status" value="2"/>
</dbReference>
<reference evidence="6" key="1">
    <citation type="submission" date="2016-12" db="EMBL/GenBank/DDBJ databases">
        <authorList>
            <person name="Rodrigo-Torres L."/>
            <person name="Arahal R.D."/>
            <person name="Lucena T."/>
        </authorList>
    </citation>
    <scope>NUCLEOTIDE SEQUENCE [LARGE SCALE GENOMIC DNA]</scope>
</reference>
<dbReference type="InterPro" id="IPR000873">
    <property type="entry name" value="AMP-dep_synth/lig_dom"/>
</dbReference>
<dbReference type="Gene3D" id="3.40.50.12780">
    <property type="entry name" value="N-terminal domain of ligase-like"/>
    <property type="match status" value="2"/>
</dbReference>
<dbReference type="Proteomes" id="UP000184600">
    <property type="component" value="Unassembled WGS sequence"/>
</dbReference>
<feature type="domain" description="Carrier" evidence="4">
    <location>
        <begin position="524"/>
        <end position="599"/>
    </location>
</feature>